<keyword evidence="3" id="KW-1185">Reference proteome</keyword>
<feature type="region of interest" description="Disordered" evidence="1">
    <location>
        <begin position="359"/>
        <end position="422"/>
    </location>
</feature>
<feature type="compositionally biased region" description="Low complexity" evidence="1">
    <location>
        <begin position="388"/>
        <end position="400"/>
    </location>
</feature>
<dbReference type="EMBL" id="JAAOAO010000550">
    <property type="protein sequence ID" value="KAF5537024.1"/>
    <property type="molecule type" value="Genomic_DNA"/>
</dbReference>
<sequence>MSNARDKRSPLPHDDEPGRKRGRPTKDELDSLAAEESVSRVQTRLMLNRRPEIQYTRQQESSFYHDLMPWPETYEWSDEDEAAVAEEWQQSRIKEASRDLNTPQYNALFLLFKISLRLYRIVPTVLLSPVTGMGYKSVYFGSNEWIMSKKFCETLSKIMVHPCWDSDIDMLTLALRWAVICRLDSRLKWFVRLPPFSCPVIQKALGNIEGFEGTSLDTSYHEMHKAERERASGRGESLSILSDILYQLGEEASKEPTSPGEKPEYGTLFGRRVLPVTQWDLDVIVKVVNDMNFEPQWNYSVEDAVAAWKAAKRVEGTELPSRDRLSNIYRLSHESIFKWLRLFARQQTTVQRIGEVDDIGSSDALSGDNAPQQTAPSPPHQTRRRTAVDGSSDVRSGSGSEDAGPLQVHHRHDYEEEDSTTMCPEDYELSFHTRDEDGDHGMTDNLSGASFDSGDFPPQATNESDRLRPHGTMSTAVFPSSLPCLPNIRIAKSLATCEFREFAVRCRFDHS</sequence>
<protein>
    <submittedName>
        <fullName evidence="2">Uncharacterized protein</fullName>
    </submittedName>
</protein>
<evidence type="ECO:0000256" key="1">
    <source>
        <dbReference type="SAM" id="MobiDB-lite"/>
    </source>
</evidence>
<reference evidence="2 3" key="1">
    <citation type="submission" date="2020-05" db="EMBL/GenBank/DDBJ databases">
        <title>Identification and distribution of gene clusters putatively required for synthesis of sphingolipid metabolism inhibitors in phylogenetically diverse species of the filamentous fungus Fusarium.</title>
        <authorList>
            <person name="Kim H.-S."/>
            <person name="Busman M."/>
            <person name="Brown D.W."/>
            <person name="Divon H."/>
            <person name="Uhlig S."/>
            <person name="Proctor R.H."/>
        </authorList>
    </citation>
    <scope>NUCLEOTIDE SEQUENCE [LARGE SCALE GENOMIC DNA]</scope>
    <source>
        <strain evidence="2 3">NRRL 25196</strain>
    </source>
</reference>
<accession>A0A8H5MPU4</accession>
<gene>
    <name evidence="2" type="ORF">FNAPI_11531</name>
</gene>
<dbReference type="Proteomes" id="UP000574317">
    <property type="component" value="Unassembled WGS sequence"/>
</dbReference>
<dbReference type="AlphaFoldDB" id="A0A8H5MPU4"/>
<comment type="caution">
    <text evidence="2">The sequence shown here is derived from an EMBL/GenBank/DDBJ whole genome shotgun (WGS) entry which is preliminary data.</text>
</comment>
<feature type="region of interest" description="Disordered" evidence="1">
    <location>
        <begin position="1"/>
        <end position="36"/>
    </location>
</feature>
<proteinExistence type="predicted"/>
<organism evidence="2 3">
    <name type="scientific">Fusarium napiforme</name>
    <dbReference type="NCBI Taxonomy" id="42672"/>
    <lineage>
        <taxon>Eukaryota</taxon>
        <taxon>Fungi</taxon>
        <taxon>Dikarya</taxon>
        <taxon>Ascomycota</taxon>
        <taxon>Pezizomycotina</taxon>
        <taxon>Sordariomycetes</taxon>
        <taxon>Hypocreomycetidae</taxon>
        <taxon>Hypocreales</taxon>
        <taxon>Nectriaceae</taxon>
        <taxon>Fusarium</taxon>
        <taxon>Fusarium fujikuroi species complex</taxon>
    </lineage>
</organism>
<evidence type="ECO:0000313" key="3">
    <source>
        <dbReference type="Proteomes" id="UP000574317"/>
    </source>
</evidence>
<name>A0A8H5MPU4_9HYPO</name>
<evidence type="ECO:0000313" key="2">
    <source>
        <dbReference type="EMBL" id="KAF5537024.1"/>
    </source>
</evidence>
<feature type="compositionally biased region" description="Basic and acidic residues" evidence="1">
    <location>
        <begin position="1"/>
        <end position="29"/>
    </location>
</feature>